<evidence type="ECO:0000313" key="3">
    <source>
        <dbReference type="Proteomes" id="UP001371456"/>
    </source>
</evidence>
<dbReference type="CDD" id="cd06222">
    <property type="entry name" value="RNase_H_like"/>
    <property type="match status" value="1"/>
</dbReference>
<evidence type="ECO:0000259" key="1">
    <source>
        <dbReference type="Pfam" id="PF13456"/>
    </source>
</evidence>
<accession>A0AAN8T3P6</accession>
<keyword evidence="3" id="KW-1185">Reference proteome</keyword>
<gene>
    <name evidence="2" type="ORF">RDI58_022229</name>
</gene>
<sequence>MLLAFATPLGEGTNTQAEVEAALFGLSWSLEMGCKNIILEVDSQLLVEWIMHRTQHPWSIDTQLRKLQKLIEQIQQFKCKHMYREANYVAD</sequence>
<name>A0AAN8T3P6_SOLBU</name>
<dbReference type="PANTHER" id="PTHR47723">
    <property type="entry name" value="OS05G0353850 PROTEIN"/>
    <property type="match status" value="1"/>
</dbReference>
<dbReference type="GO" id="GO:0004523">
    <property type="term" value="F:RNA-DNA hybrid ribonuclease activity"/>
    <property type="evidence" value="ECO:0007669"/>
    <property type="project" value="InterPro"/>
</dbReference>
<dbReference type="Proteomes" id="UP001371456">
    <property type="component" value="Unassembled WGS sequence"/>
</dbReference>
<comment type="caution">
    <text evidence="2">The sequence shown here is derived from an EMBL/GenBank/DDBJ whole genome shotgun (WGS) entry which is preliminary data.</text>
</comment>
<dbReference type="SUPFAM" id="SSF53098">
    <property type="entry name" value="Ribonuclease H-like"/>
    <property type="match status" value="1"/>
</dbReference>
<dbReference type="AlphaFoldDB" id="A0AAN8T3P6"/>
<dbReference type="InterPro" id="IPR036397">
    <property type="entry name" value="RNaseH_sf"/>
</dbReference>
<dbReference type="InterPro" id="IPR053151">
    <property type="entry name" value="RNase_H-like"/>
</dbReference>
<evidence type="ECO:0000313" key="2">
    <source>
        <dbReference type="EMBL" id="KAK6780045.1"/>
    </source>
</evidence>
<proteinExistence type="predicted"/>
<feature type="domain" description="RNase H type-1" evidence="1">
    <location>
        <begin position="3"/>
        <end position="91"/>
    </location>
</feature>
<dbReference type="PANTHER" id="PTHR47723:SF7">
    <property type="entry name" value="RNASE H FAMILY PROTEIN"/>
    <property type="match status" value="1"/>
</dbReference>
<dbReference type="EMBL" id="JBANQN010000009">
    <property type="protein sequence ID" value="KAK6780045.1"/>
    <property type="molecule type" value="Genomic_DNA"/>
</dbReference>
<dbReference type="InterPro" id="IPR044730">
    <property type="entry name" value="RNase_H-like_dom_plant"/>
</dbReference>
<protein>
    <recommendedName>
        <fullName evidence="1">RNase H type-1 domain-containing protein</fullName>
    </recommendedName>
</protein>
<reference evidence="2 3" key="1">
    <citation type="submission" date="2024-02" db="EMBL/GenBank/DDBJ databases">
        <title>de novo genome assembly of Solanum bulbocastanum strain 11H21.</title>
        <authorList>
            <person name="Hosaka A.J."/>
        </authorList>
    </citation>
    <scope>NUCLEOTIDE SEQUENCE [LARGE SCALE GENOMIC DNA]</scope>
    <source>
        <tissue evidence="2">Young leaves</tissue>
    </source>
</reference>
<dbReference type="Gene3D" id="3.30.420.10">
    <property type="entry name" value="Ribonuclease H-like superfamily/Ribonuclease H"/>
    <property type="match status" value="1"/>
</dbReference>
<dbReference type="InterPro" id="IPR002156">
    <property type="entry name" value="RNaseH_domain"/>
</dbReference>
<dbReference type="Pfam" id="PF13456">
    <property type="entry name" value="RVT_3"/>
    <property type="match status" value="1"/>
</dbReference>
<dbReference type="InterPro" id="IPR012337">
    <property type="entry name" value="RNaseH-like_sf"/>
</dbReference>
<organism evidence="2 3">
    <name type="scientific">Solanum bulbocastanum</name>
    <name type="common">Wild potato</name>
    <dbReference type="NCBI Taxonomy" id="147425"/>
    <lineage>
        <taxon>Eukaryota</taxon>
        <taxon>Viridiplantae</taxon>
        <taxon>Streptophyta</taxon>
        <taxon>Embryophyta</taxon>
        <taxon>Tracheophyta</taxon>
        <taxon>Spermatophyta</taxon>
        <taxon>Magnoliopsida</taxon>
        <taxon>eudicotyledons</taxon>
        <taxon>Gunneridae</taxon>
        <taxon>Pentapetalae</taxon>
        <taxon>asterids</taxon>
        <taxon>lamiids</taxon>
        <taxon>Solanales</taxon>
        <taxon>Solanaceae</taxon>
        <taxon>Solanoideae</taxon>
        <taxon>Solaneae</taxon>
        <taxon>Solanum</taxon>
    </lineage>
</organism>
<dbReference type="GO" id="GO:0003676">
    <property type="term" value="F:nucleic acid binding"/>
    <property type="evidence" value="ECO:0007669"/>
    <property type="project" value="InterPro"/>
</dbReference>